<proteinExistence type="predicted"/>
<evidence type="ECO:0000313" key="2">
    <source>
        <dbReference type="Proteomes" id="UP000612329"/>
    </source>
</evidence>
<dbReference type="AlphaFoldDB" id="A0A8J3FJT9"/>
<gene>
    <name evidence="1" type="ORF">GCM10007962_26010</name>
</gene>
<name>A0A8J3FJT9_9FLAO</name>
<dbReference type="Proteomes" id="UP000612329">
    <property type="component" value="Unassembled WGS sequence"/>
</dbReference>
<comment type="caution">
    <text evidence="1">The sequence shown here is derived from an EMBL/GenBank/DDBJ whole genome shotgun (WGS) entry which is preliminary data.</text>
</comment>
<accession>A0A8J3FJT9</accession>
<sequence>MMKKAEELLTEINKVKRKIETDYPELDKYLNENPITIPNFKNPKIGIETLQEYLDSLTSLIEKYKKEHK</sequence>
<reference evidence="1" key="1">
    <citation type="journal article" date="2014" name="Int. J. Syst. Evol. Microbiol.">
        <title>Complete genome sequence of Corynebacterium casei LMG S-19264T (=DSM 44701T), isolated from a smear-ripened cheese.</title>
        <authorList>
            <consortium name="US DOE Joint Genome Institute (JGI-PGF)"/>
            <person name="Walter F."/>
            <person name="Albersmeier A."/>
            <person name="Kalinowski J."/>
            <person name="Ruckert C."/>
        </authorList>
    </citation>
    <scope>NUCLEOTIDE SEQUENCE</scope>
    <source>
        <strain evidence="1">JCM 12862</strain>
    </source>
</reference>
<evidence type="ECO:0000313" key="1">
    <source>
        <dbReference type="EMBL" id="GGK30492.1"/>
    </source>
</evidence>
<reference evidence="1" key="2">
    <citation type="submission" date="2020-09" db="EMBL/GenBank/DDBJ databases">
        <authorList>
            <person name="Sun Q."/>
            <person name="Ohkuma M."/>
        </authorList>
    </citation>
    <scope>NUCLEOTIDE SEQUENCE</scope>
    <source>
        <strain evidence="1">JCM 12862</strain>
    </source>
</reference>
<protein>
    <submittedName>
        <fullName evidence="1">Uncharacterized protein</fullName>
    </submittedName>
</protein>
<organism evidence="1 2">
    <name type="scientific">Yeosuana aromativorans</name>
    <dbReference type="NCBI Taxonomy" id="288019"/>
    <lineage>
        <taxon>Bacteria</taxon>
        <taxon>Pseudomonadati</taxon>
        <taxon>Bacteroidota</taxon>
        <taxon>Flavobacteriia</taxon>
        <taxon>Flavobacteriales</taxon>
        <taxon>Flavobacteriaceae</taxon>
        <taxon>Yeosuana</taxon>
    </lineage>
</organism>
<dbReference type="EMBL" id="BMNR01000006">
    <property type="protein sequence ID" value="GGK30492.1"/>
    <property type="molecule type" value="Genomic_DNA"/>
</dbReference>
<keyword evidence="2" id="KW-1185">Reference proteome</keyword>